<dbReference type="Proteomes" id="UP000735302">
    <property type="component" value="Unassembled WGS sequence"/>
</dbReference>
<protein>
    <submittedName>
        <fullName evidence="6">Run domain containing 3b</fullName>
    </submittedName>
</protein>
<organism evidence="6 7">
    <name type="scientific">Plakobranchus ocellatus</name>
    <dbReference type="NCBI Taxonomy" id="259542"/>
    <lineage>
        <taxon>Eukaryota</taxon>
        <taxon>Metazoa</taxon>
        <taxon>Spiralia</taxon>
        <taxon>Lophotrochozoa</taxon>
        <taxon>Mollusca</taxon>
        <taxon>Gastropoda</taxon>
        <taxon>Heterobranchia</taxon>
        <taxon>Euthyneura</taxon>
        <taxon>Panpulmonata</taxon>
        <taxon>Sacoglossa</taxon>
        <taxon>Placobranchoidea</taxon>
        <taxon>Plakobranchidae</taxon>
        <taxon>Plakobranchus</taxon>
    </lineage>
</organism>
<dbReference type="Pfam" id="PF02759">
    <property type="entry name" value="RUN"/>
    <property type="match status" value="1"/>
</dbReference>
<evidence type="ECO:0000256" key="1">
    <source>
        <dbReference type="ARBA" id="ARBA00023054"/>
    </source>
</evidence>
<sequence length="782" mass="87283">MPFRGRDFLGEKHKITMLSRRQINVQRDNLISMCRISVKALLDYACLNSHVDDECEEFINFCAVFEQMVSHRLRPNQKKVWLPGPGSPRHFWDVLLETQSRAHALYFQSCVPNIDAIESFKSPQAKLRAFIRVALMEKRLSDYVMWILDHQMVLRNQYLEGAVMLSEQASVVCGDLIGLNAIDFNFCLKGNENEFLGPLEISYARFLRYKQSAASRNSDEIEMLRLNRAEDDEDQDEGVERPGDSIQAGSILTESNVNDILRLQQLERDFRSIKEQKDYLEELARLRERQVSEANIRLENMRAEQAAQQKEWERERRTMDSCILELQADITKLFQQNERFRFQVASYRQFKDRLDQKDVQLVELVGTGAGGSRGQQKEASGHQLSVSQTSGVSSGSTNHRREGSQLSSDVRSLQSTGSDSVRLRGEDSHSMVPLTGSLVEADGAMFDPGSQDTVKQRLSQCEAEIETKTDGSYSAAPIDAPMTISRSDPLRLDQGSAQQLPASIPDSETIMMESFVMTENRSEIEMAVRQSLASNNACIGEVQDDVAEHEAGDDDDGQNARDDCDADDDADDNEDDDADSVVKDGGEEEYDDIEKKVVLPGSNSVAAENDNHDVGDSQTELEKVRGSPGTKDLHSKFEESSVTLEPEHDHADLAVSSELEKSIVTSNPEELIVTSEPEELTVTSEPEDLAITSDPEELVVTSEPEELTVTSEPEDLAITSDPEELVVTSEPEELVVTSEPELVDQGNTSSDGSDAAWDMVSDSEHAGEGDRENDSTEHYADQ</sequence>
<name>A0AAV3ZJE0_9GAST</name>
<evidence type="ECO:0000313" key="6">
    <source>
        <dbReference type="EMBL" id="GFN94661.1"/>
    </source>
</evidence>
<comment type="caution">
    <text evidence="6">The sequence shown here is derived from an EMBL/GenBank/DDBJ whole genome shotgun (WGS) entry which is preliminary data.</text>
</comment>
<dbReference type="PROSITE" id="PS50826">
    <property type="entry name" value="RUN"/>
    <property type="match status" value="1"/>
</dbReference>
<feature type="compositionally biased region" description="Low complexity" evidence="4">
    <location>
        <begin position="383"/>
        <end position="397"/>
    </location>
</feature>
<feature type="compositionally biased region" description="Acidic residues" evidence="4">
    <location>
        <begin position="548"/>
        <end position="557"/>
    </location>
</feature>
<feature type="compositionally biased region" description="Basic and acidic residues" evidence="4">
    <location>
        <begin position="762"/>
        <end position="782"/>
    </location>
</feature>
<dbReference type="PANTHER" id="PTHR46251:SF3">
    <property type="entry name" value="RUN DOMAIN-CONTAINING PROTEIN"/>
    <property type="match status" value="1"/>
</dbReference>
<reference evidence="6 7" key="1">
    <citation type="journal article" date="2021" name="Elife">
        <title>Chloroplast acquisition without the gene transfer in kleptoplastic sea slugs, Plakobranchus ocellatus.</title>
        <authorList>
            <person name="Maeda T."/>
            <person name="Takahashi S."/>
            <person name="Yoshida T."/>
            <person name="Shimamura S."/>
            <person name="Takaki Y."/>
            <person name="Nagai Y."/>
            <person name="Toyoda A."/>
            <person name="Suzuki Y."/>
            <person name="Arimoto A."/>
            <person name="Ishii H."/>
            <person name="Satoh N."/>
            <person name="Nishiyama T."/>
            <person name="Hasebe M."/>
            <person name="Maruyama T."/>
            <person name="Minagawa J."/>
            <person name="Obokata J."/>
            <person name="Shigenobu S."/>
        </authorList>
    </citation>
    <scope>NUCLEOTIDE SEQUENCE [LARGE SCALE GENOMIC DNA]</scope>
</reference>
<evidence type="ECO:0000259" key="5">
    <source>
        <dbReference type="PROSITE" id="PS50826"/>
    </source>
</evidence>
<dbReference type="Gene3D" id="1.20.58.900">
    <property type="match status" value="1"/>
</dbReference>
<comment type="similarity">
    <text evidence="2">Belongs to the RUNDC3 family.</text>
</comment>
<feature type="compositionally biased region" description="Acidic residues" evidence="4">
    <location>
        <begin position="564"/>
        <end position="579"/>
    </location>
</feature>
<dbReference type="InterPro" id="IPR047340">
    <property type="entry name" value="RUNDC3A_B"/>
</dbReference>
<dbReference type="SMART" id="SM00593">
    <property type="entry name" value="RUN"/>
    <property type="match status" value="1"/>
</dbReference>
<keyword evidence="7" id="KW-1185">Reference proteome</keyword>
<dbReference type="EMBL" id="BLXT01002468">
    <property type="protein sequence ID" value="GFN94661.1"/>
    <property type="molecule type" value="Genomic_DNA"/>
</dbReference>
<feature type="domain" description="RUN" evidence="5">
    <location>
        <begin position="52"/>
        <end position="191"/>
    </location>
</feature>
<evidence type="ECO:0000313" key="7">
    <source>
        <dbReference type="Proteomes" id="UP000735302"/>
    </source>
</evidence>
<dbReference type="InterPro" id="IPR004012">
    <property type="entry name" value="Run_dom"/>
</dbReference>
<feature type="compositionally biased region" description="Polar residues" evidence="4">
    <location>
        <begin position="404"/>
        <end position="419"/>
    </location>
</feature>
<accession>A0AAV3ZJE0</accession>
<feature type="compositionally biased region" description="Basic and acidic residues" evidence="4">
    <location>
        <begin position="609"/>
        <end position="650"/>
    </location>
</feature>
<evidence type="ECO:0000256" key="2">
    <source>
        <dbReference type="ARBA" id="ARBA00034727"/>
    </source>
</evidence>
<keyword evidence="1 3" id="KW-0175">Coiled coil</keyword>
<feature type="region of interest" description="Disordered" evidence="4">
    <location>
        <begin position="228"/>
        <end position="248"/>
    </location>
</feature>
<feature type="region of interest" description="Disordered" evidence="4">
    <location>
        <begin position="369"/>
        <end position="432"/>
    </location>
</feature>
<evidence type="ECO:0000256" key="4">
    <source>
        <dbReference type="SAM" id="MobiDB-lite"/>
    </source>
</evidence>
<dbReference type="SUPFAM" id="SSF140741">
    <property type="entry name" value="RUN domain-like"/>
    <property type="match status" value="1"/>
</dbReference>
<feature type="coiled-coil region" evidence="3">
    <location>
        <begin position="263"/>
        <end position="315"/>
    </location>
</feature>
<gene>
    <name evidence="6" type="ORF">PoB_002116700</name>
</gene>
<dbReference type="AlphaFoldDB" id="A0AAV3ZJE0"/>
<evidence type="ECO:0000256" key="3">
    <source>
        <dbReference type="SAM" id="Coils"/>
    </source>
</evidence>
<proteinExistence type="inferred from homology"/>
<feature type="region of interest" description="Disordered" evidence="4">
    <location>
        <begin position="666"/>
        <end position="782"/>
    </location>
</feature>
<feature type="region of interest" description="Disordered" evidence="4">
    <location>
        <begin position="548"/>
        <end position="650"/>
    </location>
</feature>
<dbReference type="InterPro" id="IPR037213">
    <property type="entry name" value="Run_dom_sf"/>
</dbReference>
<dbReference type="PANTHER" id="PTHR46251">
    <property type="entry name" value="RUN DOMAIN-CONTAINING 3 PROTEIN RUNDC3"/>
    <property type="match status" value="1"/>
</dbReference>